<accession>A0A2D4J6P2</accession>
<reference evidence="2" key="1">
    <citation type="submission" date="2017-07" db="EMBL/GenBank/DDBJ databases">
        <authorList>
            <person name="Mikheyev A."/>
            <person name="Grau M."/>
        </authorList>
    </citation>
    <scope>NUCLEOTIDE SEQUENCE</scope>
    <source>
        <tissue evidence="2">Venom_gland</tissue>
    </source>
</reference>
<evidence type="ECO:0000256" key="1">
    <source>
        <dbReference type="SAM" id="Phobius"/>
    </source>
</evidence>
<sequence>MQDKKEWTELFLEQQVYITSSAGESVLAWESLMLLISCLLSLVCYFVLHLLQRMPAVFDITSFCFVIRDHDLWQPSSYSDFHSNVNVSTQLLPGIIRHRGGEREVE</sequence>
<protein>
    <submittedName>
        <fullName evidence="2">Uncharacterized protein</fullName>
    </submittedName>
</protein>
<reference evidence="2" key="2">
    <citation type="submission" date="2017-11" db="EMBL/GenBank/DDBJ databases">
        <title>Coralsnake Venomics: Analyses of Venom Gland Transcriptomes and Proteomes of Six Brazilian Taxa.</title>
        <authorList>
            <person name="Aird S.D."/>
            <person name="Jorge da Silva N."/>
            <person name="Qiu L."/>
            <person name="Villar-Briones A."/>
            <person name="Aparecida-Saddi V."/>
            <person name="Campos-Telles M.P."/>
            <person name="Grau M."/>
            <person name="Mikheyev A.S."/>
        </authorList>
    </citation>
    <scope>NUCLEOTIDE SEQUENCE</scope>
    <source>
        <tissue evidence="2">Venom_gland</tissue>
    </source>
</reference>
<keyword evidence="1" id="KW-0472">Membrane</keyword>
<feature type="transmembrane region" description="Helical" evidence="1">
    <location>
        <begin position="26"/>
        <end position="48"/>
    </location>
</feature>
<dbReference type="AlphaFoldDB" id="A0A2D4J6P2"/>
<keyword evidence="1" id="KW-1133">Transmembrane helix</keyword>
<name>A0A2D4J6P2_MICLE</name>
<dbReference type="EMBL" id="IACK01157884">
    <property type="protein sequence ID" value="LAA92113.1"/>
    <property type="molecule type" value="Transcribed_RNA"/>
</dbReference>
<proteinExistence type="predicted"/>
<keyword evidence="1" id="KW-0812">Transmembrane</keyword>
<evidence type="ECO:0000313" key="2">
    <source>
        <dbReference type="EMBL" id="LAA92113.1"/>
    </source>
</evidence>
<organism evidence="2">
    <name type="scientific">Micrurus lemniscatus lemniscatus</name>
    <dbReference type="NCBI Taxonomy" id="129467"/>
    <lineage>
        <taxon>Eukaryota</taxon>
        <taxon>Metazoa</taxon>
        <taxon>Chordata</taxon>
        <taxon>Craniata</taxon>
        <taxon>Vertebrata</taxon>
        <taxon>Euteleostomi</taxon>
        <taxon>Lepidosauria</taxon>
        <taxon>Squamata</taxon>
        <taxon>Bifurcata</taxon>
        <taxon>Unidentata</taxon>
        <taxon>Episquamata</taxon>
        <taxon>Toxicofera</taxon>
        <taxon>Serpentes</taxon>
        <taxon>Colubroidea</taxon>
        <taxon>Elapidae</taxon>
        <taxon>Elapinae</taxon>
        <taxon>Micrurus</taxon>
    </lineage>
</organism>